<keyword evidence="3 7" id="KW-0645">Protease</keyword>
<evidence type="ECO:0000256" key="8">
    <source>
        <dbReference type="RuleBase" id="RU361215"/>
    </source>
</evidence>
<evidence type="ECO:0000313" key="10">
    <source>
        <dbReference type="EMBL" id="RHZ89744.1"/>
    </source>
</evidence>
<dbReference type="PROSITE" id="PS52048">
    <property type="entry name" value="UCH_DOMAIN"/>
    <property type="match status" value="1"/>
</dbReference>
<evidence type="ECO:0000256" key="2">
    <source>
        <dbReference type="ARBA" id="ARBA00009326"/>
    </source>
</evidence>
<reference evidence="10 11" key="1">
    <citation type="submission" date="2018-08" db="EMBL/GenBank/DDBJ databases">
        <title>Genome and evolution of the arbuscular mycorrhizal fungus Diversispora epigaea (formerly Glomus versiforme) and its bacterial endosymbionts.</title>
        <authorList>
            <person name="Sun X."/>
            <person name="Fei Z."/>
            <person name="Harrison M."/>
        </authorList>
    </citation>
    <scope>NUCLEOTIDE SEQUENCE [LARGE SCALE GENOMIC DNA]</scope>
    <source>
        <strain evidence="10 11">IT104</strain>
    </source>
</reference>
<feature type="site" description="Important for enzyme activity" evidence="7">
    <location>
        <position position="205"/>
    </location>
</feature>
<keyword evidence="11" id="KW-1185">Reference proteome</keyword>
<dbReference type="STRING" id="1348612.A0A397JWT3"/>
<dbReference type="Proteomes" id="UP000266861">
    <property type="component" value="Unassembled WGS sequence"/>
</dbReference>
<dbReference type="SUPFAM" id="SSF54001">
    <property type="entry name" value="Cysteine proteinases"/>
    <property type="match status" value="1"/>
</dbReference>
<dbReference type="Gene3D" id="3.40.532.10">
    <property type="entry name" value="Peptidase C12, ubiquitin carboxyl-terminal hydrolase"/>
    <property type="match status" value="1"/>
</dbReference>
<dbReference type="OrthoDB" id="1924260at2759"/>
<feature type="site" description="Transition state stabilizer" evidence="7">
    <location>
        <position position="99"/>
    </location>
</feature>
<evidence type="ECO:0000256" key="7">
    <source>
        <dbReference type="PROSITE-ProRule" id="PRU01393"/>
    </source>
</evidence>
<evidence type="ECO:0000256" key="6">
    <source>
        <dbReference type="ARBA" id="ARBA00022807"/>
    </source>
</evidence>
<dbReference type="EMBL" id="PQFF01000009">
    <property type="protein sequence ID" value="RHZ89744.1"/>
    <property type="molecule type" value="Genomic_DNA"/>
</dbReference>
<dbReference type="GO" id="GO:0016579">
    <property type="term" value="P:protein deubiquitination"/>
    <property type="evidence" value="ECO:0007669"/>
    <property type="project" value="TreeGrafter"/>
</dbReference>
<feature type="active site" description="Proton donor" evidence="7">
    <location>
        <position position="190"/>
    </location>
</feature>
<evidence type="ECO:0000313" key="11">
    <source>
        <dbReference type="Proteomes" id="UP000266861"/>
    </source>
</evidence>
<organism evidence="10 11">
    <name type="scientific">Diversispora epigaea</name>
    <dbReference type="NCBI Taxonomy" id="1348612"/>
    <lineage>
        <taxon>Eukaryota</taxon>
        <taxon>Fungi</taxon>
        <taxon>Fungi incertae sedis</taxon>
        <taxon>Mucoromycota</taxon>
        <taxon>Glomeromycotina</taxon>
        <taxon>Glomeromycetes</taxon>
        <taxon>Diversisporales</taxon>
        <taxon>Diversisporaceae</taxon>
        <taxon>Diversispora</taxon>
    </lineage>
</organism>
<comment type="similarity">
    <text evidence="2 7 8">Belongs to the peptidase C12 family.</text>
</comment>
<dbReference type="AlphaFoldDB" id="A0A397JWT3"/>
<evidence type="ECO:0000256" key="5">
    <source>
        <dbReference type="ARBA" id="ARBA00022801"/>
    </source>
</evidence>
<dbReference type="GO" id="GO:0004843">
    <property type="term" value="F:cysteine-type deubiquitinase activity"/>
    <property type="evidence" value="ECO:0007669"/>
    <property type="project" value="UniProtKB-UniRule"/>
</dbReference>
<evidence type="ECO:0000256" key="4">
    <source>
        <dbReference type="ARBA" id="ARBA00022786"/>
    </source>
</evidence>
<proteinExistence type="inferred from homology"/>
<protein>
    <recommendedName>
        <fullName evidence="8">Ubiquitin carboxyl-terminal hydrolase</fullName>
        <ecNumber evidence="8">3.4.19.12</ecNumber>
    </recommendedName>
</protein>
<feature type="active site" description="Nucleophile" evidence="7">
    <location>
        <position position="105"/>
    </location>
</feature>
<dbReference type="GO" id="GO:0006511">
    <property type="term" value="P:ubiquitin-dependent protein catabolic process"/>
    <property type="evidence" value="ECO:0007669"/>
    <property type="project" value="UniProtKB-UniRule"/>
</dbReference>
<comment type="catalytic activity">
    <reaction evidence="1 7 8">
        <text>Thiol-dependent hydrolysis of ester, thioester, amide, peptide and isopeptide bonds formed by the C-terminal Gly of ubiquitin (a 76-residue protein attached to proteins as an intracellular targeting signal).</text>
        <dbReference type="EC" id="3.4.19.12"/>
    </reaction>
</comment>
<dbReference type="PANTHER" id="PTHR10589:SF16">
    <property type="entry name" value="UBIQUITIN CARBOXYL-TERMINAL HYDROLASE ISOZYME L5"/>
    <property type="match status" value="1"/>
</dbReference>
<keyword evidence="5 7" id="KW-0378">Hydrolase</keyword>
<dbReference type="GO" id="GO:0005737">
    <property type="term" value="C:cytoplasm"/>
    <property type="evidence" value="ECO:0007669"/>
    <property type="project" value="TreeGrafter"/>
</dbReference>
<evidence type="ECO:0000256" key="3">
    <source>
        <dbReference type="ARBA" id="ARBA00022670"/>
    </source>
</evidence>
<dbReference type="InterPro" id="IPR038765">
    <property type="entry name" value="Papain-like_cys_pep_sf"/>
</dbReference>
<name>A0A397JWT3_9GLOM</name>
<dbReference type="EC" id="3.4.19.12" evidence="8"/>
<comment type="caution">
    <text evidence="10">The sequence shown here is derived from an EMBL/GenBank/DDBJ whole genome shotgun (WGS) entry which is preliminary data.</text>
</comment>
<evidence type="ECO:0000259" key="9">
    <source>
        <dbReference type="PROSITE" id="PS52048"/>
    </source>
</evidence>
<dbReference type="InterPro" id="IPR036959">
    <property type="entry name" value="Peptidase_C12_UCH_sf"/>
</dbReference>
<keyword evidence="4 7" id="KW-0833">Ubl conjugation pathway</keyword>
<evidence type="ECO:0000256" key="1">
    <source>
        <dbReference type="ARBA" id="ARBA00000707"/>
    </source>
</evidence>
<dbReference type="PANTHER" id="PTHR10589">
    <property type="entry name" value="UBIQUITIN CARBOXYL-TERMINAL HYDROLASE"/>
    <property type="match status" value="1"/>
</dbReference>
<dbReference type="Pfam" id="PF01088">
    <property type="entry name" value="Peptidase_C12"/>
    <property type="match status" value="1"/>
</dbReference>
<dbReference type="PRINTS" id="PR00707">
    <property type="entry name" value="UBCTHYDRLASE"/>
</dbReference>
<gene>
    <name evidence="10" type="ORF">Glove_11g27</name>
</gene>
<accession>A0A397JWT3</accession>
<dbReference type="InterPro" id="IPR001578">
    <property type="entry name" value="Peptidase_C12_UCH"/>
</dbReference>
<sequence>MSSLLLSHKERAEGPWVKLQSDPNLFTALMYDLGVRGAKATEVFVLDQQDNFDELGQIFGIVFLFKMIGDVSGDLRGLNKDVEYEPIEELPKNVYFANQVVENACATLAILNIVLNCPQLEIGQELKEFKDFTWELPPATRGCTIANHPTFRQIHNSMARHPEDALIVEEPVRKKKKSEIVEESSNEVYHYIAYVPVDGQVWQLDGLFPHPVNIGKYDDLKHWYDSARGVINERIESFQAEGLEYVLLAITKDQLGINQDRINDCLYIKKLVEERLDEINKSWREANFEDVDIPFTEEEQAKVIDRGNAGMELLNLSTCHDDIEKLEQLRSPMIGEIKVLLEDNEREIKLKEVEKERRSFDYGFFFREFISILHERGELRDLLASAPEMYEGEERY</sequence>
<feature type="domain" description="UCH catalytic" evidence="9">
    <location>
        <begin position="15"/>
        <end position="252"/>
    </location>
</feature>
<keyword evidence="6 7" id="KW-0788">Thiol protease</keyword>